<organism evidence="1">
    <name type="scientific">Ensete ventricosum</name>
    <name type="common">Abyssinian banana</name>
    <name type="synonym">Musa ensete</name>
    <dbReference type="NCBI Taxonomy" id="4639"/>
    <lineage>
        <taxon>Eukaryota</taxon>
        <taxon>Viridiplantae</taxon>
        <taxon>Streptophyta</taxon>
        <taxon>Embryophyta</taxon>
        <taxon>Tracheophyta</taxon>
        <taxon>Spermatophyta</taxon>
        <taxon>Magnoliopsida</taxon>
        <taxon>Liliopsida</taxon>
        <taxon>Zingiberales</taxon>
        <taxon>Musaceae</taxon>
        <taxon>Ensete</taxon>
    </lineage>
</organism>
<proteinExistence type="predicted"/>
<dbReference type="AlphaFoldDB" id="A0A444E5M4"/>
<reference evidence="1" key="1">
    <citation type="journal article" date="2018" name="Data Brief">
        <title>Genome sequence data from 17 accessions of Ensete ventricosum, a staple food crop for millions in Ethiopia.</title>
        <authorList>
            <person name="Yemataw Z."/>
            <person name="Muzemil S."/>
            <person name="Ambachew D."/>
            <person name="Tripathi L."/>
            <person name="Tesfaye K."/>
            <person name="Chala A."/>
            <person name="Farbos A."/>
            <person name="O'Neill P."/>
            <person name="Moore K."/>
            <person name="Grant M."/>
            <person name="Studholme D.J."/>
        </authorList>
    </citation>
    <scope>NUCLEOTIDE SEQUENCE [LARGE SCALE GENOMIC DNA]</scope>
    <source>
        <tissue evidence="1">Leaf</tissue>
    </source>
</reference>
<dbReference type="Proteomes" id="UP000290560">
    <property type="component" value="Unassembled WGS sequence"/>
</dbReference>
<protein>
    <submittedName>
        <fullName evidence="1">Uncharacterized protein</fullName>
    </submittedName>
</protein>
<sequence length="99" mass="10977">MLSRLRFFQVADIFRKMAAKRSESEGSSDGFGCSKDAAAVGGRRGSGVHGCCGGGQRRYGAKDHCWLCLIRCWPRSRQLAAKDCCGLRCRQITAKDRCW</sequence>
<accession>A0A444E5M4</accession>
<gene>
    <name evidence="1" type="ORF">BHM03_00020987</name>
</gene>
<name>A0A444E5M4_ENSVE</name>
<dbReference type="EMBL" id="KV875843">
    <property type="protein sequence ID" value="RZR73171.1"/>
    <property type="molecule type" value="Genomic_DNA"/>
</dbReference>
<evidence type="ECO:0000313" key="1">
    <source>
        <dbReference type="EMBL" id="RZR73171.1"/>
    </source>
</evidence>